<organism evidence="1 2">
    <name type="scientific">Pseudorhodoplanes sinuspersici</name>
    <dbReference type="NCBI Taxonomy" id="1235591"/>
    <lineage>
        <taxon>Bacteria</taxon>
        <taxon>Pseudomonadati</taxon>
        <taxon>Pseudomonadota</taxon>
        <taxon>Alphaproteobacteria</taxon>
        <taxon>Hyphomicrobiales</taxon>
        <taxon>Pseudorhodoplanes</taxon>
    </lineage>
</organism>
<dbReference type="EMBL" id="CP021112">
    <property type="protein sequence ID" value="ARQ01879.1"/>
    <property type="molecule type" value="Genomic_DNA"/>
</dbReference>
<dbReference type="Gene3D" id="2.60.40.1120">
    <property type="entry name" value="Carboxypeptidase-like, regulatory domain"/>
    <property type="match status" value="1"/>
</dbReference>
<proteinExistence type="predicted"/>
<dbReference type="RefSeq" id="WP_086090274.1">
    <property type="nucleotide sequence ID" value="NZ_CP021112.1"/>
</dbReference>
<gene>
    <name evidence="1" type="ORF">CAK95_24365</name>
</gene>
<dbReference type="InterPro" id="IPR011050">
    <property type="entry name" value="Pectin_lyase_fold/virulence"/>
</dbReference>
<dbReference type="AlphaFoldDB" id="A0A1W6ZWU7"/>
<dbReference type="KEGG" id="psin:CAK95_24365"/>
<accession>A0A1W6ZWU7</accession>
<keyword evidence="2" id="KW-1185">Reference proteome</keyword>
<evidence type="ECO:0000313" key="2">
    <source>
        <dbReference type="Proteomes" id="UP000194137"/>
    </source>
</evidence>
<protein>
    <submittedName>
        <fullName evidence="1">Uncharacterized protein</fullName>
    </submittedName>
</protein>
<dbReference type="InterPro" id="IPR008969">
    <property type="entry name" value="CarboxyPept-like_regulatory"/>
</dbReference>
<evidence type="ECO:0000313" key="1">
    <source>
        <dbReference type="EMBL" id="ARQ01879.1"/>
    </source>
</evidence>
<dbReference type="OrthoDB" id="8101458at2"/>
<reference evidence="1 2" key="1">
    <citation type="submission" date="2017-05" db="EMBL/GenBank/DDBJ databases">
        <title>Full genome sequence of Pseudorhodoplanes sinuspersici.</title>
        <authorList>
            <person name="Dastgheib S.M.M."/>
            <person name="Shavandi M."/>
            <person name="Tirandaz H."/>
        </authorList>
    </citation>
    <scope>NUCLEOTIDE SEQUENCE [LARGE SCALE GENOMIC DNA]</scope>
    <source>
        <strain evidence="1 2">RIPI110</strain>
    </source>
</reference>
<sequence length="781" mass="82308">MPYSRWQATIVRANGDVVPNAQINVYREQGGARQALKADYDGLANKSNPFTADSSGYAFFHAPAGRYRIVATADGFSQEWRQVPLGTAAAFDIDDLSGDLYLTETVFYNVQVDTISDRAAYDEEEEGFVVLVSDTGDGRAALFTMTADPGVWSDPAYLTVSGAGIADTKAAAATANIGPAKRITTLGYNSPGDGGGAEYDLVATQPDHDGYVLNGSQYFAITKLTAKASQFGAFSSDTEVSHAQLQAALDWAHAVGGCLIFDDNGPYQLGAGLAKGNITNEFVLEWRPGAELVLKQGEDVGDAVFDIRGPTGDPQGKVTFNAPKIDCQYGVTASGDSGASAIAAWYLDHLIVNEPDMYGGATADNANSDSGVAAIGFNLLEVSGGIIRGFGDKACYLSGNPVYGLRGSAIVRGLKAINCQYGVGGHREMELLQVIGCNIEDCISGVHTGWTNAAPQMAPARRAEIIGNSFRNNLQCVDLRGITRPVVNDNLFLDWGYHPTTGLKLTSVKALSFVGARGATVNGNTFEMRDRANVDQIAIHSRNETQDATLYTGGNHSANDNVFRNVFRAVLEEENLGVKPDPSLYLGCVMRDVTSICSSSQNASSIIEYTDFATGVRKRRVGPTSESAQSVIQSGVTVTHTGTTSETVLITVPIPAGALGPNGGIRIMGMFANNNSAGSKTHRIRWGAAGAGASGVVMTQVSNTTSLSFKAMADVFNKNAVNVQDVSINQTTGGWGPGAGAFGSGTVNTNLASEIVFTVQLSDGADNASVRAYRVEVFYGS</sequence>
<dbReference type="SUPFAM" id="SSF51126">
    <property type="entry name" value="Pectin lyase-like"/>
    <property type="match status" value="1"/>
</dbReference>
<name>A0A1W6ZWU7_9HYPH</name>
<dbReference type="STRING" id="1235591.CAK95_24365"/>
<dbReference type="SUPFAM" id="SSF49464">
    <property type="entry name" value="Carboxypeptidase regulatory domain-like"/>
    <property type="match status" value="1"/>
</dbReference>
<dbReference type="Proteomes" id="UP000194137">
    <property type="component" value="Chromosome"/>
</dbReference>